<evidence type="ECO:0000313" key="2">
    <source>
        <dbReference type="EMBL" id="EEG50632.1"/>
    </source>
</evidence>
<dbReference type="HOGENOM" id="CLU_011540_4_1_9"/>
<name>C0CI44_BLAHS</name>
<keyword evidence="3" id="KW-1185">Reference proteome</keyword>
<dbReference type="EMBL" id="ACBZ01000017">
    <property type="protein sequence ID" value="EEG50632.1"/>
    <property type="molecule type" value="Genomic_DNA"/>
</dbReference>
<dbReference type="Pfam" id="PF12392">
    <property type="entry name" value="DUF3656"/>
    <property type="match status" value="1"/>
</dbReference>
<dbReference type="PANTHER" id="PTHR30217">
    <property type="entry name" value="PEPTIDASE U32 FAMILY"/>
    <property type="match status" value="1"/>
</dbReference>
<feature type="non-terminal residue" evidence="2">
    <location>
        <position position="1"/>
    </location>
</feature>
<protein>
    <recommendedName>
        <fullName evidence="1">Peptidase U32 collagenase domain-containing protein</fullName>
    </recommendedName>
</protein>
<dbReference type="eggNOG" id="COG0826">
    <property type="taxonomic scope" value="Bacteria"/>
</dbReference>
<evidence type="ECO:0000313" key="3">
    <source>
        <dbReference type="Proteomes" id="UP000003100"/>
    </source>
</evidence>
<proteinExistence type="predicted"/>
<organism evidence="2 3">
    <name type="scientific">Blautia hydrogenotrophica (strain DSM 10507 / JCM 14656 / S5a33)</name>
    <name type="common">Ruminococcus hydrogenotrophicus</name>
    <dbReference type="NCBI Taxonomy" id="476272"/>
    <lineage>
        <taxon>Bacteria</taxon>
        <taxon>Bacillati</taxon>
        <taxon>Bacillota</taxon>
        <taxon>Clostridia</taxon>
        <taxon>Lachnospirales</taxon>
        <taxon>Lachnospiraceae</taxon>
        <taxon>Blautia</taxon>
    </lineage>
</organism>
<dbReference type="InterPro" id="IPR051454">
    <property type="entry name" value="RNA/ubiquinone_mod_enzymes"/>
</dbReference>
<dbReference type="Proteomes" id="UP000003100">
    <property type="component" value="Unassembled WGS sequence"/>
</dbReference>
<dbReference type="InterPro" id="IPR001539">
    <property type="entry name" value="Peptidase_U32"/>
</dbReference>
<dbReference type="InterPro" id="IPR020988">
    <property type="entry name" value="Pept_U32_collagenase"/>
</dbReference>
<dbReference type="Pfam" id="PF01136">
    <property type="entry name" value="Peptidase_U32"/>
    <property type="match status" value="1"/>
</dbReference>
<dbReference type="PANTHER" id="PTHR30217:SF10">
    <property type="entry name" value="23S RRNA 5-HYDROXYCYTIDINE C2501 SYNTHASE"/>
    <property type="match status" value="1"/>
</dbReference>
<feature type="domain" description="Peptidase U32 collagenase" evidence="1">
    <location>
        <begin position="345"/>
        <end position="438"/>
    </location>
</feature>
<accession>C0CI44</accession>
<dbReference type="AlphaFoldDB" id="C0CI44"/>
<reference evidence="2 3" key="2">
    <citation type="submission" date="2009-02" db="EMBL/GenBank/DDBJ databases">
        <title>Draft genome sequence of Blautia hydrogenotrophica DSM 10507 (Ruminococcus hydrogenotrophicus DSM 10507).</title>
        <authorList>
            <person name="Sudarsanam P."/>
            <person name="Ley R."/>
            <person name="Guruge J."/>
            <person name="Turnbaugh P.J."/>
            <person name="Mahowald M."/>
            <person name="Liep D."/>
            <person name="Gordon J."/>
        </authorList>
    </citation>
    <scope>NUCLEOTIDE SEQUENCE [LARGE SCALE GENOMIC DNA]</scope>
    <source>
        <strain evidence="3">DSM 10507 / JCM 14656 / S5a33</strain>
    </source>
</reference>
<gene>
    <name evidence="2" type="ORF">RUMHYD_00508</name>
</gene>
<evidence type="ECO:0000259" key="1">
    <source>
        <dbReference type="Pfam" id="PF12392"/>
    </source>
</evidence>
<dbReference type="RefSeq" id="WP_005945765.1">
    <property type="nucleotide sequence ID" value="NZ_GG657679.1"/>
</dbReference>
<dbReference type="PATRIC" id="fig|476272.21.peg.3513"/>
<sequence length="730" mass="83801">ENGGLKWACPLCFRRKGWMDMVELLAPAGSLESFYAALDAGADAVYAGGNLFGARAYAKNFTQEEYLEAIRHAHSRGKKLYMTVNTLLKNRELQRDLYDYLLPYYEEGLDAVIVQDMGLLRFVQKYFPGLPIHVSTQATVTGPEGMRFFQDQPGVTRVVPARELSLQELQKMHEVCSLEIETFIHGALCYSYSGQCLFSSLLGGRSGNRGRCAQPCRLPYQVHLEDERWKTKKEICPLSLKDICTLDILPEILEAGVTSLKIEGRMKKLEYTQGVVAVYRKYLDRYLKAPGEYQVDSKDRRMLLELFNRGGSCDGYYRRHNGKSMMAFTNDKKIGRADLEVIKNKEKVKGNLILYSDNPAILELEYAGCKLSVQTGEVQKAQNQPMTRERILTQMRKSGNTPYILEPLTVVMEEEIFLPVKTLNELRRLGFETLQDQLAAKARRQPVPRPDWKAKETQRLQNSSENVLFFYASCETREQFSVCEASPDICGIYGNYPEILKCLERGNPQKKELFLMFPHVERMNIGEEFSRESCERLLRLGLDGFLVRSLESFARLKEYGFAPQCVLDSSVYTWNGMSQEFWYRQGILRDTVPLELNCRELLHRDNQKSELLVYGYLPLMLSAQCVQKNLGGCNRKNSLVRLKDRYGKVFPVQCHCDGCYNVIYNSLPYGLGEESAQVKQLMPASLRLSFTLEGEKETRWLVSEFTDRYCRGKKTRPMEMTKGHFKRGVE</sequence>
<comment type="caution">
    <text evidence="2">The sequence shown here is derived from an EMBL/GenBank/DDBJ whole genome shotgun (WGS) entry which is preliminary data.</text>
</comment>
<reference evidence="2 3" key="1">
    <citation type="submission" date="2009-01" db="EMBL/GenBank/DDBJ databases">
        <authorList>
            <person name="Fulton L."/>
            <person name="Clifton S."/>
            <person name="Fulton B."/>
            <person name="Xu J."/>
            <person name="Minx P."/>
            <person name="Pepin K.H."/>
            <person name="Johnson M."/>
            <person name="Bhonagiri V."/>
            <person name="Nash W.E."/>
            <person name="Mardis E.R."/>
            <person name="Wilson R.K."/>
        </authorList>
    </citation>
    <scope>NUCLEOTIDE SEQUENCE [LARGE SCALE GENOMIC DNA]</scope>
    <source>
        <strain evidence="3">DSM 10507 / JCM 14656 / S5a33</strain>
    </source>
</reference>